<feature type="transmembrane region" description="Helical" evidence="1">
    <location>
        <begin position="320"/>
        <end position="339"/>
    </location>
</feature>
<feature type="domain" description="Acyltransferase 3" evidence="2">
    <location>
        <begin position="12"/>
        <end position="340"/>
    </location>
</feature>
<evidence type="ECO:0000256" key="1">
    <source>
        <dbReference type="SAM" id="Phobius"/>
    </source>
</evidence>
<feature type="transmembrane region" description="Helical" evidence="1">
    <location>
        <begin position="40"/>
        <end position="59"/>
    </location>
</feature>
<keyword evidence="1" id="KW-0472">Membrane</keyword>
<organism evidence="3 4">
    <name type="scientific">Agrobacterium tomkonis CFBP 6623</name>
    <dbReference type="NCBI Taxonomy" id="1183432"/>
    <lineage>
        <taxon>Bacteria</taxon>
        <taxon>Pseudomonadati</taxon>
        <taxon>Pseudomonadota</taxon>
        <taxon>Alphaproteobacteria</taxon>
        <taxon>Hyphomicrobiales</taxon>
        <taxon>Rhizobiaceae</taxon>
        <taxon>Rhizobium/Agrobacterium group</taxon>
        <taxon>Agrobacterium</taxon>
        <taxon>Agrobacterium tumefaciens complex</taxon>
    </lineage>
</organism>
<feature type="transmembrane region" description="Helical" evidence="1">
    <location>
        <begin position="121"/>
        <end position="152"/>
    </location>
</feature>
<reference evidence="4" key="1">
    <citation type="submission" date="2016-01" db="EMBL/GenBank/DDBJ databases">
        <authorList>
            <person name="Regsiter A."/>
            <person name="william w."/>
        </authorList>
    </citation>
    <scope>NUCLEOTIDE SEQUENCE [LARGE SCALE GENOMIC DNA]</scope>
    <source>
        <strain evidence="4">CFBP 6623</strain>
    </source>
</reference>
<feature type="transmembrane region" description="Helical" evidence="1">
    <location>
        <begin position="203"/>
        <end position="221"/>
    </location>
</feature>
<evidence type="ECO:0000259" key="2">
    <source>
        <dbReference type="Pfam" id="PF01757"/>
    </source>
</evidence>
<dbReference type="GO" id="GO:0016747">
    <property type="term" value="F:acyltransferase activity, transferring groups other than amino-acyl groups"/>
    <property type="evidence" value="ECO:0007669"/>
    <property type="project" value="InterPro"/>
</dbReference>
<keyword evidence="4" id="KW-1185">Reference proteome</keyword>
<accession>A0A1S7QVD7</accession>
<gene>
    <name evidence="3" type="ORF">AGR3A_Lc10109</name>
</gene>
<evidence type="ECO:0000313" key="4">
    <source>
        <dbReference type="Proteomes" id="UP000191988"/>
    </source>
</evidence>
<feature type="transmembrane region" description="Helical" evidence="1">
    <location>
        <begin position="286"/>
        <end position="308"/>
    </location>
</feature>
<keyword evidence="1" id="KW-1133">Transmembrane helix</keyword>
<protein>
    <submittedName>
        <fullName evidence="3">Acetyltransferase</fullName>
    </submittedName>
</protein>
<name>A0A1S7QVD7_9HYPH</name>
<dbReference type="STRING" id="1183432.AGR3A_Lc10109"/>
<dbReference type="PANTHER" id="PTHR23028:SF134">
    <property type="entry name" value="PUTATIVE (AFU_ORTHOLOGUE AFUA_4G08520)-RELATED"/>
    <property type="match status" value="1"/>
</dbReference>
<proteinExistence type="predicted"/>
<feature type="transmembrane region" description="Helical" evidence="1">
    <location>
        <begin position="233"/>
        <end position="251"/>
    </location>
</feature>
<sequence>MVQSSPERFILLDGIRGVAALFIVHRHAEQLFGKSTASSYLAVDLFFALSGFVLAHAYSRKLLEGSIAPGFFMKARFARLYPLYGLGLALMAAYFICLYVLGLPTPIDDLHRHIDPGELAFALVTGLLFLPAPFTLTLNGALFLVSPAWSLFNELVVNAFYARWGVRATTKQTAAVLAVSAIVLMVAAAEFGRLHAGFRWHEMYAGMGRVFFSFFVGVLIYRYRNRVPQLRPVQAALCLLLVCFILAVPMTRELRPFFDLMVVLLIWPLLLVVASQTVPGRRTALVSVFLGTASYAVYVLHIPLLAWTELLMPAVDGTNMALPAGIAFLVGTTCLSWWLTVNYDQPVQKWLKNRLKKAARNQPDGLIKG</sequence>
<evidence type="ECO:0000313" key="3">
    <source>
        <dbReference type="EMBL" id="CUX42516.1"/>
    </source>
</evidence>
<dbReference type="PANTHER" id="PTHR23028">
    <property type="entry name" value="ACETYLTRANSFERASE"/>
    <property type="match status" value="1"/>
</dbReference>
<feature type="transmembrane region" description="Helical" evidence="1">
    <location>
        <begin position="257"/>
        <end position="274"/>
    </location>
</feature>
<feature type="transmembrane region" description="Helical" evidence="1">
    <location>
        <begin position="173"/>
        <end position="191"/>
    </location>
</feature>
<dbReference type="InterPro" id="IPR050879">
    <property type="entry name" value="Acyltransferase_3"/>
</dbReference>
<dbReference type="EMBL" id="FBWK01000045">
    <property type="protein sequence ID" value="CUX42516.1"/>
    <property type="molecule type" value="Genomic_DNA"/>
</dbReference>
<keyword evidence="1" id="KW-0812">Transmembrane</keyword>
<dbReference type="Proteomes" id="UP000191988">
    <property type="component" value="Unassembled WGS sequence"/>
</dbReference>
<dbReference type="AlphaFoldDB" id="A0A1S7QVD7"/>
<feature type="transmembrane region" description="Helical" evidence="1">
    <location>
        <begin position="80"/>
        <end position="101"/>
    </location>
</feature>
<dbReference type="Pfam" id="PF01757">
    <property type="entry name" value="Acyl_transf_3"/>
    <property type="match status" value="1"/>
</dbReference>
<dbReference type="InterPro" id="IPR002656">
    <property type="entry name" value="Acyl_transf_3_dom"/>
</dbReference>
<keyword evidence="3" id="KW-0808">Transferase</keyword>
<dbReference type="RefSeq" id="WP_046800406.1">
    <property type="nucleotide sequence ID" value="NZ_LT009724.1"/>
</dbReference>